<protein>
    <submittedName>
        <fullName evidence="1">Uncharacterized protein</fullName>
    </submittedName>
</protein>
<sequence>MTIKDGDIVLLASKVMDDVPEGGGGPSGNVIEWGVSNGVFPDVTEVDRAGGDASIRQLFSAVRTPDTEALLDANVILSGMPTDPNVSVTLVPCGAFDRRTEIAAAIASYLIPAPEWNGYLLENHVQGQAAIHIFHRPGTPAPTIGRTLVLVANEGAGNEVLQYVRVLRVETETQTFSFSVSGGYVDYQASVTRCEITPRLRTAFAGSPPSRAFAPDPSKTKIRDTTVADAATYYGAQTLSAAVSLGENVLRVSSIYTQLVPSSRTESVALDQRPAGVRQLTLATAPRDIKVAAAPHTRRIRVSQENRGYSWVHILRPFPAPNTVAVSFQILGIWYTATDNGQGELTGGAVGTVNYANGSISVTLPELPDDSSSIIFQWGEASAFVNRSGATGWRLPEHALRLDHQGIKPGTLSIEWQSGGVLRTATDSAGKLQGDATGEINYASGALLLRPKFMIDAGGQFSIGYDHADLVTKNVTMAPDAGGFATIPFDTVPAPGSVSIGWITVRNLSASSGASAAGTSAAKEAGSTTSYLSFPDANPPAATTRVPFSGTDIYQKYMAPGGTRVLTGEAVYVEVGATFSPEGYYYPVPDATGVVWSEADFAAGTITIGGTSYRRWDTNINNFGSTS</sequence>
<dbReference type="AlphaFoldDB" id="A0A7V8JNP5"/>
<proteinExistence type="predicted"/>
<dbReference type="Proteomes" id="UP000461670">
    <property type="component" value="Unassembled WGS sequence"/>
</dbReference>
<name>A0A7V8JNP5_9BURK</name>
<accession>A0A7V8JNP5</accession>
<evidence type="ECO:0000313" key="2">
    <source>
        <dbReference type="Proteomes" id="UP000461670"/>
    </source>
</evidence>
<comment type="caution">
    <text evidence="1">The sequence shown here is derived from an EMBL/GenBank/DDBJ whole genome shotgun (WGS) entry which is preliminary data.</text>
</comment>
<reference evidence="2" key="1">
    <citation type="journal article" date="2020" name="MBio">
        <title>Horizontal gene transfer to a defensive symbiont with a reduced genome amongst a multipartite beetle microbiome.</title>
        <authorList>
            <person name="Waterworth S.C."/>
            <person name="Florez L.V."/>
            <person name="Rees E.R."/>
            <person name="Hertweck C."/>
            <person name="Kaltenpoth M."/>
            <person name="Kwan J.C."/>
        </authorList>
    </citation>
    <scope>NUCLEOTIDE SEQUENCE [LARGE SCALE GENOMIC DNA]</scope>
</reference>
<evidence type="ECO:0000313" key="1">
    <source>
        <dbReference type="EMBL" id="KAF1017962.1"/>
    </source>
</evidence>
<gene>
    <name evidence="1" type="ORF">GAK30_03821</name>
</gene>
<dbReference type="EMBL" id="WNDQ01000101">
    <property type="protein sequence ID" value="KAF1017962.1"/>
    <property type="molecule type" value="Genomic_DNA"/>
</dbReference>
<organism evidence="1 2">
    <name type="scientific">Paracidovorax wautersii</name>
    <dbReference type="NCBI Taxonomy" id="1177982"/>
    <lineage>
        <taxon>Bacteria</taxon>
        <taxon>Pseudomonadati</taxon>
        <taxon>Pseudomonadota</taxon>
        <taxon>Betaproteobacteria</taxon>
        <taxon>Burkholderiales</taxon>
        <taxon>Comamonadaceae</taxon>
        <taxon>Paracidovorax</taxon>
    </lineage>
</organism>